<keyword evidence="1" id="KW-1133">Transmembrane helix</keyword>
<accession>A0A1K2HC85</accession>
<dbReference type="STRING" id="1121279.SAMN02745887_01032"/>
<protein>
    <submittedName>
        <fullName evidence="2">Uncharacterized protein</fullName>
    </submittedName>
</protein>
<dbReference type="AlphaFoldDB" id="A0A1K2HC85"/>
<dbReference type="Proteomes" id="UP000186513">
    <property type="component" value="Unassembled WGS sequence"/>
</dbReference>
<keyword evidence="1" id="KW-0472">Membrane</keyword>
<dbReference type="EMBL" id="FPKR01000003">
    <property type="protein sequence ID" value="SFZ73914.1"/>
    <property type="molecule type" value="Genomic_DNA"/>
</dbReference>
<proteinExistence type="predicted"/>
<name>A0A1K2HC85_9NEIS</name>
<organism evidence="2 3">
    <name type="scientific">Chitinimonas taiwanensis DSM 18899</name>
    <dbReference type="NCBI Taxonomy" id="1121279"/>
    <lineage>
        <taxon>Bacteria</taxon>
        <taxon>Pseudomonadati</taxon>
        <taxon>Pseudomonadota</taxon>
        <taxon>Betaproteobacteria</taxon>
        <taxon>Neisseriales</taxon>
        <taxon>Chitinibacteraceae</taxon>
        <taxon>Chitinimonas</taxon>
    </lineage>
</organism>
<keyword evidence="3" id="KW-1185">Reference proteome</keyword>
<feature type="transmembrane region" description="Helical" evidence="1">
    <location>
        <begin position="26"/>
        <end position="44"/>
    </location>
</feature>
<evidence type="ECO:0000256" key="1">
    <source>
        <dbReference type="SAM" id="Phobius"/>
    </source>
</evidence>
<sequence>MSVDFRVEHPDDATHADEQSQLSDRLEAIVMLAIAVILIIGFLIH</sequence>
<evidence type="ECO:0000313" key="2">
    <source>
        <dbReference type="EMBL" id="SFZ73914.1"/>
    </source>
</evidence>
<keyword evidence="1" id="KW-0812">Transmembrane</keyword>
<dbReference type="RefSeq" id="WP_175545555.1">
    <property type="nucleotide sequence ID" value="NZ_FPKR01000003.1"/>
</dbReference>
<evidence type="ECO:0000313" key="3">
    <source>
        <dbReference type="Proteomes" id="UP000186513"/>
    </source>
</evidence>
<reference evidence="2 3" key="1">
    <citation type="submission" date="2016-11" db="EMBL/GenBank/DDBJ databases">
        <authorList>
            <person name="Jaros S."/>
            <person name="Januszkiewicz K."/>
            <person name="Wedrychowicz H."/>
        </authorList>
    </citation>
    <scope>NUCLEOTIDE SEQUENCE [LARGE SCALE GENOMIC DNA]</scope>
    <source>
        <strain evidence="2 3">DSM 18899</strain>
    </source>
</reference>
<gene>
    <name evidence="2" type="ORF">SAMN02745887_01032</name>
</gene>